<protein>
    <recommendedName>
        <fullName evidence="2">Luciferase-like domain-containing protein</fullName>
    </recommendedName>
</protein>
<evidence type="ECO:0000313" key="3">
    <source>
        <dbReference type="EMBL" id="BCO34311.1"/>
    </source>
</evidence>
<keyword evidence="4" id="KW-1185">Reference proteome</keyword>
<dbReference type="Gene3D" id="3.20.20.30">
    <property type="entry name" value="Luciferase-like domain"/>
    <property type="match status" value="1"/>
</dbReference>
<dbReference type="Pfam" id="PF00296">
    <property type="entry name" value="Bac_luciferase"/>
    <property type="match status" value="1"/>
</dbReference>
<dbReference type="GO" id="GO:0016705">
    <property type="term" value="F:oxidoreductase activity, acting on paired donors, with incorporation or reduction of molecular oxygen"/>
    <property type="evidence" value="ECO:0007669"/>
    <property type="project" value="InterPro"/>
</dbReference>
<dbReference type="InterPro" id="IPR050564">
    <property type="entry name" value="F420-G6PD/mer"/>
</dbReference>
<name>A0A2G8B4P4_9MYCO</name>
<accession>A0A2G8B4P4</accession>
<dbReference type="InterPro" id="IPR011251">
    <property type="entry name" value="Luciferase-like_dom"/>
</dbReference>
<dbReference type="EMBL" id="AP024237">
    <property type="protein sequence ID" value="BCO34311.1"/>
    <property type="molecule type" value="Genomic_DNA"/>
</dbReference>
<dbReference type="AlphaFoldDB" id="A0A2G8B4P4"/>
<dbReference type="PANTHER" id="PTHR43244:SF1">
    <property type="entry name" value="5,10-METHYLENETETRAHYDROMETHANOPTERIN REDUCTASE"/>
    <property type="match status" value="1"/>
</dbReference>
<dbReference type="PANTHER" id="PTHR43244">
    <property type="match status" value="1"/>
</dbReference>
<reference evidence="3 4" key="1">
    <citation type="submission" date="2020-12" db="EMBL/GenBank/DDBJ databases">
        <title>Complete genome sequence of Mycobacterium heckeshornense JCM 15655T, closely related to a pathogenic non-tuberculous mycobacterial species Mycobacterium xenopi.</title>
        <authorList>
            <person name="Yoshida M."/>
            <person name="Fukano H."/>
            <person name="Asakura T."/>
            <person name="Suzuki M."/>
            <person name="Hoshino Y."/>
        </authorList>
    </citation>
    <scope>NUCLEOTIDE SEQUENCE [LARGE SCALE GENOMIC DNA]</scope>
    <source>
        <strain evidence="3 4">JCM 15655</strain>
    </source>
</reference>
<proteinExistence type="predicted"/>
<dbReference type="RefSeq" id="WP_048889833.1">
    <property type="nucleotide sequence ID" value="NZ_AP024237.1"/>
</dbReference>
<evidence type="ECO:0000259" key="2">
    <source>
        <dbReference type="Pfam" id="PF00296"/>
    </source>
</evidence>
<keyword evidence="1" id="KW-0560">Oxidoreductase</keyword>
<dbReference type="InterPro" id="IPR022378">
    <property type="entry name" value="F420_OxRdatse_MSMEG2249_pred"/>
</dbReference>
<evidence type="ECO:0000313" key="4">
    <source>
        <dbReference type="Proteomes" id="UP000595446"/>
    </source>
</evidence>
<evidence type="ECO:0000256" key="1">
    <source>
        <dbReference type="ARBA" id="ARBA00023002"/>
    </source>
</evidence>
<feature type="domain" description="Luciferase-like" evidence="2">
    <location>
        <begin position="22"/>
        <end position="328"/>
    </location>
</feature>
<organism evidence="3 4">
    <name type="scientific">Mycobacterium heckeshornense</name>
    <dbReference type="NCBI Taxonomy" id="110505"/>
    <lineage>
        <taxon>Bacteria</taxon>
        <taxon>Bacillati</taxon>
        <taxon>Actinomycetota</taxon>
        <taxon>Actinomycetes</taxon>
        <taxon>Mycobacteriales</taxon>
        <taxon>Mycobacteriaceae</taxon>
        <taxon>Mycobacterium</taxon>
    </lineage>
</organism>
<sequence>MTDCLTDRIPIGVYALPGRISDPRLAIGQAQAAQRLGMSTLWLSERWGTKDFGVLVGAISQVTSTIQIASGITHFQSRHPAMLASLAMTAQALSGGRVIIGVGRSVDAMWAAVGLPRMTNASIVDYADIFRRLCRGERVCYDGPAGTYPALRLNDLPDQPAPRLVWAAIGPKGLALAGSHFDGVLLHPFLTPEAVRRSVELVRVAERAAGRPAGSVRVYATVVVACELPPEKEVAVVGARAVTYYQVPGFGEQLAAVNGWDREQLALLRSHPRLVGVKGSADSVFTLKELVDVASMLPAEWTASAAAIGSASACVEVLERYRDAGADELVLHGSTPEQLEPLFRAPGCRR</sequence>
<dbReference type="NCBIfam" id="TIGR03857">
    <property type="entry name" value="F420_MSMEG_2249"/>
    <property type="match status" value="1"/>
</dbReference>
<dbReference type="InterPro" id="IPR036661">
    <property type="entry name" value="Luciferase-like_sf"/>
</dbReference>
<dbReference type="STRING" id="110505.ACT16_02385"/>
<dbReference type="OrthoDB" id="5723777at2"/>
<dbReference type="CDD" id="cd01097">
    <property type="entry name" value="Tetrahydromethanopterin_reductase"/>
    <property type="match status" value="1"/>
</dbReference>
<gene>
    <name evidence="3" type="ORF">MHEC_07440</name>
</gene>
<dbReference type="SUPFAM" id="SSF51679">
    <property type="entry name" value="Bacterial luciferase-like"/>
    <property type="match status" value="1"/>
</dbReference>
<dbReference type="Proteomes" id="UP000595446">
    <property type="component" value="Chromosome"/>
</dbReference>